<sequence>MPHLKRVRHQANCGFSLVELMVGIAIGMIVVAGASVMMTNQLAEHRRLTLETQVQQDLRAAADLMLRDLRRAGSWAAPQNGVWSPGAAAAPVANAYAATSLTTDSGSSVLEYSYSRHKDRNRSTSVAIADPEDNLMSSSTEKFGFKIEDGGILKFRIGDRWQPLTDVNVLVITAFDVDLSEQQIILEDLCSTACPASSTTCPPKQSLRRIDISLTGHAFHDSRVERTIKLTSRVRNDQLIGACP</sequence>
<keyword evidence="1" id="KW-0472">Membrane</keyword>
<keyword evidence="1" id="KW-1133">Transmembrane helix</keyword>
<dbReference type="SUPFAM" id="SSF54523">
    <property type="entry name" value="Pili subunits"/>
    <property type="match status" value="1"/>
</dbReference>
<evidence type="ECO:0000313" key="2">
    <source>
        <dbReference type="EMBL" id="MDC8772934.1"/>
    </source>
</evidence>
<dbReference type="Gene3D" id="3.30.700.10">
    <property type="entry name" value="Glycoprotein, Type 4 Pilin"/>
    <property type="match status" value="1"/>
</dbReference>
<keyword evidence="1" id="KW-0812">Transmembrane</keyword>
<dbReference type="RefSeq" id="WP_273601098.1">
    <property type="nucleotide sequence ID" value="NZ_JAQQXT010000009.1"/>
</dbReference>
<dbReference type="Proteomes" id="UP001221189">
    <property type="component" value="Unassembled WGS sequence"/>
</dbReference>
<dbReference type="NCBIfam" id="TIGR02532">
    <property type="entry name" value="IV_pilin_GFxxxE"/>
    <property type="match status" value="1"/>
</dbReference>
<keyword evidence="3" id="KW-1185">Reference proteome</keyword>
<dbReference type="InterPro" id="IPR012902">
    <property type="entry name" value="N_methyl_site"/>
</dbReference>
<evidence type="ECO:0000256" key="1">
    <source>
        <dbReference type="SAM" id="Phobius"/>
    </source>
</evidence>
<proteinExistence type="predicted"/>
<gene>
    <name evidence="2" type="ORF">PRZ03_15215</name>
</gene>
<dbReference type="EMBL" id="JAQQXT010000009">
    <property type="protein sequence ID" value="MDC8772934.1"/>
    <property type="molecule type" value="Genomic_DNA"/>
</dbReference>
<evidence type="ECO:0000313" key="3">
    <source>
        <dbReference type="Proteomes" id="UP001221189"/>
    </source>
</evidence>
<reference evidence="2 3" key="1">
    <citation type="submission" date="2022-10" db="EMBL/GenBank/DDBJ databases">
        <title>Paucibacter sp. hw1 Genome sequencing.</title>
        <authorList>
            <person name="Park S."/>
        </authorList>
    </citation>
    <scope>NUCLEOTIDE SEQUENCE [LARGE SCALE GENOMIC DNA]</scope>
    <source>
        <strain evidence="3">hw1</strain>
    </source>
</reference>
<comment type="caution">
    <text evidence="2">The sequence shown here is derived from an EMBL/GenBank/DDBJ whole genome shotgun (WGS) entry which is preliminary data.</text>
</comment>
<protein>
    <submittedName>
        <fullName evidence="2">Prepilin-type N-terminal cleavage/methylation domain-containing protein</fullName>
    </submittedName>
</protein>
<dbReference type="InterPro" id="IPR045584">
    <property type="entry name" value="Pilin-like"/>
</dbReference>
<accession>A0ABT5KHJ7</accession>
<dbReference type="Pfam" id="PF07963">
    <property type="entry name" value="N_methyl"/>
    <property type="match status" value="1"/>
</dbReference>
<name>A0ABT5KHJ7_9BURK</name>
<feature type="transmembrane region" description="Helical" evidence="1">
    <location>
        <begin position="20"/>
        <end position="38"/>
    </location>
</feature>
<organism evidence="2 3">
    <name type="scientific">Roseateles albus</name>
    <dbReference type="NCBI Taxonomy" id="2987525"/>
    <lineage>
        <taxon>Bacteria</taxon>
        <taxon>Pseudomonadati</taxon>
        <taxon>Pseudomonadota</taxon>
        <taxon>Betaproteobacteria</taxon>
        <taxon>Burkholderiales</taxon>
        <taxon>Sphaerotilaceae</taxon>
        <taxon>Roseateles</taxon>
    </lineage>
</organism>